<accession>A0A9D5C425</accession>
<dbReference type="EMBL" id="JAGGNH010000008">
    <property type="protein sequence ID" value="KAJ0966245.1"/>
    <property type="molecule type" value="Genomic_DNA"/>
</dbReference>
<comment type="pathway">
    <text evidence="1">Cofactor biosynthesis; FAD biosynthesis; FAD from FMN: step 1/1.</text>
</comment>
<dbReference type="InterPro" id="IPR014729">
    <property type="entry name" value="Rossmann-like_a/b/a_fold"/>
</dbReference>
<dbReference type="GO" id="GO:0003919">
    <property type="term" value="F:FMN adenylyltransferase activity"/>
    <property type="evidence" value="ECO:0007669"/>
    <property type="project" value="UniProtKB-EC"/>
</dbReference>
<evidence type="ECO:0000313" key="12">
    <source>
        <dbReference type="Proteomes" id="UP001085076"/>
    </source>
</evidence>
<keyword evidence="12" id="KW-1185">Reference proteome</keyword>
<protein>
    <recommendedName>
        <fullName evidence="2">FAD synthase</fullName>
        <ecNumber evidence="2">2.7.7.2</ecNumber>
    </recommendedName>
</protein>
<evidence type="ECO:0000256" key="6">
    <source>
        <dbReference type="ARBA" id="ARBA00022695"/>
    </source>
</evidence>
<gene>
    <name evidence="11" type="ORF">J5N97_027383</name>
</gene>
<name>A0A9D5C425_9LILI</name>
<dbReference type="OrthoDB" id="414641at2759"/>
<feature type="domain" description="FAD synthetase" evidence="10">
    <location>
        <begin position="119"/>
        <end position="260"/>
    </location>
</feature>
<sequence>MEKGGGVVLHANLRINSSIPRRWTPFSRSLVPLLPSGCCARRTICRTIPRASPLIDHFRLCTFQKDRGQKVANKVFHKSRSAVCIYISCGSREASTSSDEMRKNEVLVDCGTDQECVLGGIVALGKFDALHIGHRELAIQASKAGTPFLLSFVRMAEVLGWESRPPIVAKCDRKRVLSSWAPYCGNVIPLEYEVDFSKVRHLTPRQFVERLSKELRVSGVVAGENYRFGYRAAGDASELMRLCEEYGLDAYIVRSVMDKSQPSYNGASKAINSNDRGQVSSTRVRHALAQRDMEYVAKLLGRKHRLVLTADKAAFCTPNRVSIQKSCMLNQPPEDGIFDSCSLLVNDEYIGPCRVTIDTELINIELDDGSSCLQNHLQNDHLLGIEF</sequence>
<keyword evidence="7" id="KW-0547">Nucleotide-binding</keyword>
<dbReference type="SUPFAM" id="SSF52374">
    <property type="entry name" value="Nucleotidylyl transferase"/>
    <property type="match status" value="1"/>
</dbReference>
<dbReference type="GO" id="GO:0009231">
    <property type="term" value="P:riboflavin biosynthetic process"/>
    <property type="evidence" value="ECO:0007669"/>
    <property type="project" value="InterPro"/>
</dbReference>
<reference evidence="11" key="1">
    <citation type="submission" date="2021-03" db="EMBL/GenBank/DDBJ databases">
        <authorList>
            <person name="Li Z."/>
            <person name="Yang C."/>
        </authorList>
    </citation>
    <scope>NUCLEOTIDE SEQUENCE</scope>
    <source>
        <strain evidence="11">Dzin_1.0</strain>
        <tissue evidence="11">Leaf</tissue>
    </source>
</reference>
<dbReference type="PANTHER" id="PTHR12714:SF20">
    <property type="entry name" value="FAD SYNTHETASE 1, CHLOROPLASTIC-RELATED"/>
    <property type="match status" value="1"/>
</dbReference>
<keyword evidence="4" id="KW-0288">FMN</keyword>
<keyword evidence="3" id="KW-0285">Flavoprotein</keyword>
<dbReference type="GO" id="GO:0005524">
    <property type="term" value="F:ATP binding"/>
    <property type="evidence" value="ECO:0007669"/>
    <property type="project" value="UniProtKB-KW"/>
</dbReference>
<dbReference type="EC" id="2.7.7.2" evidence="2"/>
<evidence type="ECO:0000259" key="10">
    <source>
        <dbReference type="Pfam" id="PF06574"/>
    </source>
</evidence>
<evidence type="ECO:0000256" key="2">
    <source>
        <dbReference type="ARBA" id="ARBA00012393"/>
    </source>
</evidence>
<keyword evidence="9" id="KW-0067">ATP-binding</keyword>
<evidence type="ECO:0000313" key="11">
    <source>
        <dbReference type="EMBL" id="KAJ0966245.1"/>
    </source>
</evidence>
<dbReference type="Proteomes" id="UP001085076">
    <property type="component" value="Miscellaneous, Linkage group lg08"/>
</dbReference>
<dbReference type="PANTHER" id="PTHR12714">
    <property type="entry name" value="PROTEIN-S ISOPRENYLCYSTEINE O-METHYLTRANSFERASE"/>
    <property type="match status" value="1"/>
</dbReference>
<dbReference type="GO" id="GO:0009507">
    <property type="term" value="C:chloroplast"/>
    <property type="evidence" value="ECO:0007669"/>
    <property type="project" value="TreeGrafter"/>
</dbReference>
<dbReference type="Gene3D" id="3.40.50.620">
    <property type="entry name" value="HUPs"/>
    <property type="match status" value="1"/>
</dbReference>
<evidence type="ECO:0000256" key="8">
    <source>
        <dbReference type="ARBA" id="ARBA00022827"/>
    </source>
</evidence>
<comment type="caution">
    <text evidence="11">The sequence shown here is derived from an EMBL/GenBank/DDBJ whole genome shotgun (WGS) entry which is preliminary data.</text>
</comment>
<evidence type="ECO:0000256" key="9">
    <source>
        <dbReference type="ARBA" id="ARBA00022840"/>
    </source>
</evidence>
<proteinExistence type="predicted"/>
<dbReference type="InterPro" id="IPR015864">
    <property type="entry name" value="FAD_synthase"/>
</dbReference>
<evidence type="ECO:0000256" key="3">
    <source>
        <dbReference type="ARBA" id="ARBA00022630"/>
    </source>
</evidence>
<evidence type="ECO:0000256" key="7">
    <source>
        <dbReference type="ARBA" id="ARBA00022741"/>
    </source>
</evidence>
<evidence type="ECO:0000256" key="1">
    <source>
        <dbReference type="ARBA" id="ARBA00004726"/>
    </source>
</evidence>
<reference evidence="11" key="2">
    <citation type="journal article" date="2022" name="Hortic Res">
        <title>The genome of Dioscorea zingiberensis sheds light on the biosynthesis, origin and evolution of the medicinally important diosgenin saponins.</title>
        <authorList>
            <person name="Li Y."/>
            <person name="Tan C."/>
            <person name="Li Z."/>
            <person name="Guo J."/>
            <person name="Li S."/>
            <person name="Chen X."/>
            <person name="Wang C."/>
            <person name="Dai X."/>
            <person name="Yang H."/>
            <person name="Song W."/>
            <person name="Hou L."/>
            <person name="Xu J."/>
            <person name="Tong Z."/>
            <person name="Xu A."/>
            <person name="Yuan X."/>
            <person name="Wang W."/>
            <person name="Yang Q."/>
            <person name="Chen L."/>
            <person name="Sun Z."/>
            <person name="Wang K."/>
            <person name="Pan B."/>
            <person name="Chen J."/>
            <person name="Bao Y."/>
            <person name="Liu F."/>
            <person name="Qi X."/>
            <person name="Gang D.R."/>
            <person name="Wen J."/>
            <person name="Li J."/>
        </authorList>
    </citation>
    <scope>NUCLEOTIDE SEQUENCE</scope>
    <source>
        <strain evidence="11">Dzin_1.0</strain>
    </source>
</reference>
<dbReference type="AlphaFoldDB" id="A0A9D5C425"/>
<keyword evidence="5" id="KW-0808">Transferase</keyword>
<organism evidence="11 12">
    <name type="scientific">Dioscorea zingiberensis</name>
    <dbReference type="NCBI Taxonomy" id="325984"/>
    <lineage>
        <taxon>Eukaryota</taxon>
        <taxon>Viridiplantae</taxon>
        <taxon>Streptophyta</taxon>
        <taxon>Embryophyta</taxon>
        <taxon>Tracheophyta</taxon>
        <taxon>Spermatophyta</taxon>
        <taxon>Magnoliopsida</taxon>
        <taxon>Liliopsida</taxon>
        <taxon>Dioscoreales</taxon>
        <taxon>Dioscoreaceae</taxon>
        <taxon>Dioscorea</taxon>
    </lineage>
</organism>
<evidence type="ECO:0000256" key="4">
    <source>
        <dbReference type="ARBA" id="ARBA00022643"/>
    </source>
</evidence>
<dbReference type="GO" id="GO:0006747">
    <property type="term" value="P:FAD biosynthetic process"/>
    <property type="evidence" value="ECO:0007669"/>
    <property type="project" value="TreeGrafter"/>
</dbReference>
<dbReference type="Pfam" id="PF06574">
    <property type="entry name" value="FAD_syn"/>
    <property type="match status" value="1"/>
</dbReference>
<keyword evidence="8" id="KW-0274">FAD</keyword>
<evidence type="ECO:0000256" key="5">
    <source>
        <dbReference type="ARBA" id="ARBA00022679"/>
    </source>
</evidence>
<keyword evidence="6" id="KW-0548">Nucleotidyltransferase</keyword>